<dbReference type="GO" id="GO:0016740">
    <property type="term" value="F:transferase activity"/>
    <property type="evidence" value="ECO:0007669"/>
    <property type="project" value="UniProtKB-KW"/>
</dbReference>
<name>A0A250IAP4_9BACT</name>
<dbReference type="CDD" id="cd03046">
    <property type="entry name" value="GST_N_GTT1_like"/>
    <property type="match status" value="1"/>
</dbReference>
<accession>A0A250IAP4</accession>
<dbReference type="Pfam" id="PF13409">
    <property type="entry name" value="GST_N_2"/>
    <property type="match status" value="1"/>
</dbReference>
<dbReference type="PROSITE" id="PS50404">
    <property type="entry name" value="GST_NTER"/>
    <property type="match status" value="1"/>
</dbReference>
<dbReference type="SFLD" id="SFLDG00358">
    <property type="entry name" value="Main_(cytGST)"/>
    <property type="match status" value="1"/>
</dbReference>
<dbReference type="InterPro" id="IPR036249">
    <property type="entry name" value="Thioredoxin-like_sf"/>
</dbReference>
<dbReference type="PANTHER" id="PTHR44051:SF21">
    <property type="entry name" value="GLUTATHIONE S-TRANSFERASE FAMILY PROTEIN"/>
    <property type="match status" value="1"/>
</dbReference>
<dbReference type="EMBL" id="CP022163">
    <property type="protein sequence ID" value="ATB28197.1"/>
    <property type="molecule type" value="Genomic_DNA"/>
</dbReference>
<gene>
    <name evidence="2" type="ORF">MEBOL_001643</name>
</gene>
<evidence type="ECO:0000313" key="3">
    <source>
        <dbReference type="Proteomes" id="UP000217289"/>
    </source>
</evidence>
<dbReference type="Proteomes" id="UP000217289">
    <property type="component" value="Chromosome"/>
</dbReference>
<dbReference type="InterPro" id="IPR036282">
    <property type="entry name" value="Glutathione-S-Trfase_C_sf"/>
</dbReference>
<sequence>MMSPAKETRVIKIYNFERGARGMRVAWQCEEMGLPYEVEKVSFPTSEAYRARHSLGTVPFLEDEGGVALAESIAIMLYLARTYGPTPLLPDEDAPLLARVLHLTVFSEATLGAGLNTLMAAHFAAPETDKRNWSVRVQEKRTEEAIQYVVQQLGDGPYLAGARFSLADIAVSTTLGLWRGALGKTLPDPLAAYQERLAARPAHQRASKATRG</sequence>
<feature type="domain" description="GST N-terminal" evidence="1">
    <location>
        <begin position="9"/>
        <end position="87"/>
    </location>
</feature>
<keyword evidence="3" id="KW-1185">Reference proteome</keyword>
<dbReference type="SUPFAM" id="SSF52833">
    <property type="entry name" value="Thioredoxin-like"/>
    <property type="match status" value="1"/>
</dbReference>
<dbReference type="Gene3D" id="1.20.1050.10">
    <property type="match status" value="1"/>
</dbReference>
<dbReference type="InterPro" id="IPR004045">
    <property type="entry name" value="Glutathione_S-Trfase_N"/>
</dbReference>
<proteinExistence type="predicted"/>
<dbReference type="SFLD" id="SFLDS00019">
    <property type="entry name" value="Glutathione_Transferase_(cytos"/>
    <property type="match status" value="1"/>
</dbReference>
<dbReference type="PANTHER" id="PTHR44051">
    <property type="entry name" value="GLUTATHIONE S-TRANSFERASE-RELATED"/>
    <property type="match status" value="1"/>
</dbReference>
<dbReference type="Pfam" id="PF13410">
    <property type="entry name" value="GST_C_2"/>
    <property type="match status" value="1"/>
</dbReference>
<dbReference type="SUPFAM" id="SSF47616">
    <property type="entry name" value="GST C-terminal domain-like"/>
    <property type="match status" value="1"/>
</dbReference>
<dbReference type="KEGG" id="mbd:MEBOL_001643"/>
<dbReference type="Gene3D" id="3.40.30.10">
    <property type="entry name" value="Glutaredoxin"/>
    <property type="match status" value="1"/>
</dbReference>
<reference evidence="2 3" key="1">
    <citation type="submission" date="2017-06" db="EMBL/GenBank/DDBJ databases">
        <authorList>
            <person name="Kim H.J."/>
            <person name="Triplett B.A."/>
        </authorList>
    </citation>
    <scope>NUCLEOTIDE SEQUENCE [LARGE SCALE GENOMIC DNA]</scope>
    <source>
        <strain evidence="2 3">DSM 14713</strain>
    </source>
</reference>
<dbReference type="AlphaFoldDB" id="A0A250IAP4"/>
<keyword evidence="2" id="KW-0808">Transferase</keyword>
<evidence type="ECO:0000313" key="2">
    <source>
        <dbReference type="EMBL" id="ATB28197.1"/>
    </source>
</evidence>
<protein>
    <submittedName>
        <fullName evidence="2">Glutathione S-transferase</fullName>
    </submittedName>
</protein>
<evidence type="ECO:0000259" key="1">
    <source>
        <dbReference type="PROSITE" id="PS50404"/>
    </source>
</evidence>
<organism evidence="2 3">
    <name type="scientific">Melittangium boletus DSM 14713</name>
    <dbReference type="NCBI Taxonomy" id="1294270"/>
    <lineage>
        <taxon>Bacteria</taxon>
        <taxon>Pseudomonadati</taxon>
        <taxon>Myxococcota</taxon>
        <taxon>Myxococcia</taxon>
        <taxon>Myxococcales</taxon>
        <taxon>Cystobacterineae</taxon>
        <taxon>Archangiaceae</taxon>
        <taxon>Melittangium</taxon>
    </lineage>
</organism>
<dbReference type="InterPro" id="IPR040079">
    <property type="entry name" value="Glutathione_S-Trfase"/>
</dbReference>